<dbReference type="InterPro" id="IPR001680">
    <property type="entry name" value="WD40_rpt"/>
</dbReference>
<dbReference type="PANTHER" id="PTHR15052">
    <property type="entry name" value="RNA POLYMERASE III TRANSCRIPTION INITIATION FACTOR COMPLEX SUBUNIT"/>
    <property type="match status" value="1"/>
</dbReference>
<feature type="region of interest" description="Disordered" evidence="7">
    <location>
        <begin position="357"/>
        <end position="383"/>
    </location>
</feature>
<dbReference type="PANTHER" id="PTHR15052:SF2">
    <property type="entry name" value="GENERAL TRANSCRIPTION FACTOR 3C POLYPEPTIDE 2"/>
    <property type="match status" value="1"/>
</dbReference>
<dbReference type="InterPro" id="IPR019775">
    <property type="entry name" value="WD40_repeat_CS"/>
</dbReference>
<feature type="region of interest" description="Disordered" evidence="7">
    <location>
        <begin position="121"/>
        <end position="141"/>
    </location>
</feature>
<dbReference type="PROSITE" id="PS00678">
    <property type="entry name" value="WD_REPEATS_1"/>
    <property type="match status" value="1"/>
</dbReference>
<comment type="subcellular location">
    <subcellularLocation>
        <location evidence="1">Nucleus</location>
    </subcellularLocation>
</comment>
<evidence type="ECO:0000256" key="3">
    <source>
        <dbReference type="ARBA" id="ARBA00022737"/>
    </source>
</evidence>
<comment type="caution">
    <text evidence="8">The sequence shown here is derived from an EMBL/GenBank/DDBJ whole genome shotgun (WGS) entry which is preliminary data.</text>
</comment>
<evidence type="ECO:0000313" key="9">
    <source>
        <dbReference type="Proteomes" id="UP001168821"/>
    </source>
</evidence>
<evidence type="ECO:0000256" key="5">
    <source>
        <dbReference type="ARBA" id="ARBA00023242"/>
    </source>
</evidence>
<dbReference type="GO" id="GO:0005634">
    <property type="term" value="C:nucleus"/>
    <property type="evidence" value="ECO:0007669"/>
    <property type="project" value="UniProtKB-SubCell"/>
</dbReference>
<evidence type="ECO:0000313" key="8">
    <source>
        <dbReference type="EMBL" id="KAJ3654414.1"/>
    </source>
</evidence>
<dbReference type="GO" id="GO:0006383">
    <property type="term" value="P:transcription by RNA polymerase III"/>
    <property type="evidence" value="ECO:0007669"/>
    <property type="project" value="TreeGrafter"/>
</dbReference>
<proteinExistence type="predicted"/>
<keyword evidence="5" id="KW-0539">Nucleus</keyword>
<protein>
    <recommendedName>
        <fullName evidence="10">General transcription factor 3C polypeptide 2</fullName>
    </recommendedName>
</protein>
<dbReference type="SMART" id="SM00320">
    <property type="entry name" value="WD40"/>
    <property type="match status" value="3"/>
</dbReference>
<dbReference type="Gene3D" id="2.130.10.10">
    <property type="entry name" value="YVTN repeat-like/Quinoprotein amine dehydrogenase"/>
    <property type="match status" value="1"/>
</dbReference>
<feature type="repeat" description="WD" evidence="6">
    <location>
        <begin position="812"/>
        <end position="850"/>
    </location>
</feature>
<name>A0AA38MFT5_9CUCU</name>
<keyword evidence="4" id="KW-0804">Transcription</keyword>
<keyword evidence="9" id="KW-1185">Reference proteome</keyword>
<dbReference type="Pfam" id="PF00400">
    <property type="entry name" value="WD40"/>
    <property type="match status" value="2"/>
</dbReference>
<dbReference type="EMBL" id="JALNTZ010000004">
    <property type="protein sequence ID" value="KAJ3654414.1"/>
    <property type="molecule type" value="Genomic_DNA"/>
</dbReference>
<evidence type="ECO:0000256" key="1">
    <source>
        <dbReference type="ARBA" id="ARBA00004123"/>
    </source>
</evidence>
<feature type="region of interest" description="Disordered" evidence="7">
    <location>
        <begin position="196"/>
        <end position="225"/>
    </location>
</feature>
<dbReference type="Proteomes" id="UP001168821">
    <property type="component" value="Unassembled WGS sequence"/>
</dbReference>
<organism evidence="8 9">
    <name type="scientific">Zophobas morio</name>
    <dbReference type="NCBI Taxonomy" id="2755281"/>
    <lineage>
        <taxon>Eukaryota</taxon>
        <taxon>Metazoa</taxon>
        <taxon>Ecdysozoa</taxon>
        <taxon>Arthropoda</taxon>
        <taxon>Hexapoda</taxon>
        <taxon>Insecta</taxon>
        <taxon>Pterygota</taxon>
        <taxon>Neoptera</taxon>
        <taxon>Endopterygota</taxon>
        <taxon>Coleoptera</taxon>
        <taxon>Polyphaga</taxon>
        <taxon>Cucujiformia</taxon>
        <taxon>Tenebrionidae</taxon>
        <taxon>Zophobas</taxon>
    </lineage>
</organism>
<reference evidence="8" key="1">
    <citation type="journal article" date="2023" name="G3 (Bethesda)">
        <title>Whole genome assemblies of Zophobas morio and Tenebrio molitor.</title>
        <authorList>
            <person name="Kaur S."/>
            <person name="Stinson S.A."/>
            <person name="diCenzo G.C."/>
        </authorList>
    </citation>
    <scope>NUCLEOTIDE SEQUENCE</scope>
    <source>
        <strain evidence="8">QUZm001</strain>
    </source>
</reference>
<evidence type="ECO:0000256" key="2">
    <source>
        <dbReference type="ARBA" id="ARBA00022574"/>
    </source>
</evidence>
<feature type="compositionally biased region" description="Polar residues" evidence="7">
    <location>
        <begin position="126"/>
        <end position="141"/>
    </location>
</feature>
<evidence type="ECO:0000256" key="6">
    <source>
        <dbReference type="PROSITE-ProRule" id="PRU00221"/>
    </source>
</evidence>
<evidence type="ECO:0008006" key="10">
    <source>
        <dbReference type="Google" id="ProtNLM"/>
    </source>
</evidence>
<dbReference type="InterPro" id="IPR015943">
    <property type="entry name" value="WD40/YVTN_repeat-like_dom_sf"/>
</dbReference>
<dbReference type="GO" id="GO:0000127">
    <property type="term" value="C:transcription factor TFIIIC complex"/>
    <property type="evidence" value="ECO:0007669"/>
    <property type="project" value="TreeGrafter"/>
</dbReference>
<dbReference type="InterPro" id="IPR036322">
    <property type="entry name" value="WD40_repeat_dom_sf"/>
</dbReference>
<accession>A0AA38MFT5</accession>
<keyword evidence="3" id="KW-0677">Repeat</keyword>
<gene>
    <name evidence="8" type="ORF">Zmor_013604</name>
</gene>
<dbReference type="AlphaFoldDB" id="A0AA38MFT5"/>
<dbReference type="SUPFAM" id="SSF50978">
    <property type="entry name" value="WD40 repeat-like"/>
    <property type="match status" value="1"/>
</dbReference>
<sequence length="1110" mass="126440">MSDVPEAQEPEKMPEVQVPAPKKRGRKRKSEMALRQVEEVIDMLPVEETVSRRGRPRKKVNYYELANPDNLDFQVSLEKQITYYNLENFEQNKKRKIEKSDSLNEDADVLPLENTVVQTKVEENVSEQSETSTIANGSLQDVPTEATNLSADANASFDYTTSNSEATTSTPSKDKKYNYTGETVKMMNTLFNLFNTDENPAQDSTTKVNNSETNSSKNGKRAYRKSKKYNTINDEEMDDSSVSTVTCAICNSSMDKSLWTHHKQRYHNNLAWRVGDSPLDLNDQSFVMHTLHMLYKKKKPLYCDKCGKVKKSVVGFLSHRSQCLKSEEQLESVKIACEICGRKMLPVSMSTHMKMLHSEGSEKVKNGSDKSNNDLNKPLASKRSAAKKAMRIIETVTKNDDTEKYFTRNLDLGSQEFARTLMQKELDETKFFECKFSCNCITTNIEDAIKHMEECTEKLSEGFVCKRCLTVSGTLEEIIYHVEFSHEISVEKDDDRDPSFTEKESSKLPSFMRCSVKKLDKVLFPFAFEWTFKFCEENFSDYHLEELGIVKPSWNFLPRDQAIKYLPKLNESCHVARTFVTSFINPLGNKYEFRKYNLFESEVHDNKITLFCGGPISALTWVPTPYLQENENQVLAVSVLNSPDDKFPTSENFHVESAIQFWNFGNLQNKEYSLQEPEMIFCLAHDHGPVWHMEWCPSGCYKGDRMGLLAVTGSDSIVYIYAIPFLQKCQMGLFYKPKPVMKLLLQRNENPRLGGLKYYPTKISWSKAAGHQYLCVGYTNGFVALFNIKSTSFILKFKDSDGVPCVLPSKCFQAHAHAITILALHHLSGGCKWLLTGSFDRRVSVWDLENYSYPICSIKKNIVTDGFWFTNWLCYGIACDEGSTATSYVSAILKQVRDYLSDPNVTMTCSHATISAVSGSDWLNGIVHANSVGEIIAVFPHQLLNFSEHHKTLKSKRMLFGYTCLLEKNKPPKDRLEDDALRKKTLHTLSTKKMSTGSSKLSKIKADVNCDKLFANEPIIYDEAAEKYALLFCDNKMNSYDDFPKSAAKQLTALSKVYGVTAPNRYPLTTVNKIVFNPNRQASLYYATGYQAGFVRISWMEFLKGDHQVK</sequence>
<feature type="compositionally biased region" description="Basic and acidic residues" evidence="7">
    <location>
        <begin position="357"/>
        <end position="372"/>
    </location>
</feature>
<dbReference type="InterPro" id="IPR052416">
    <property type="entry name" value="GTF3C_component"/>
</dbReference>
<dbReference type="PROSITE" id="PS50082">
    <property type="entry name" value="WD_REPEATS_2"/>
    <property type="match status" value="1"/>
</dbReference>
<evidence type="ECO:0000256" key="4">
    <source>
        <dbReference type="ARBA" id="ARBA00023163"/>
    </source>
</evidence>
<evidence type="ECO:0000256" key="7">
    <source>
        <dbReference type="SAM" id="MobiDB-lite"/>
    </source>
</evidence>
<feature type="compositionally biased region" description="Polar residues" evidence="7">
    <location>
        <begin position="196"/>
        <end position="217"/>
    </location>
</feature>
<feature type="region of interest" description="Disordered" evidence="7">
    <location>
        <begin position="1"/>
        <end position="31"/>
    </location>
</feature>
<keyword evidence="2 6" id="KW-0853">WD repeat</keyword>